<evidence type="ECO:0000259" key="2">
    <source>
        <dbReference type="Pfam" id="PF00931"/>
    </source>
</evidence>
<dbReference type="GO" id="GO:0043531">
    <property type="term" value="F:ADP binding"/>
    <property type="evidence" value="ECO:0007669"/>
    <property type="project" value="InterPro"/>
</dbReference>
<dbReference type="GeneID" id="120255266"/>
<gene>
    <name evidence="5" type="primary">LOC120255266</name>
</gene>
<accession>A0AB40AVQ1</accession>
<reference evidence="5" key="1">
    <citation type="submission" date="2025-08" db="UniProtKB">
        <authorList>
            <consortium name="RefSeq"/>
        </authorList>
    </citation>
    <scope>IDENTIFICATION</scope>
</reference>
<dbReference type="PRINTS" id="PR00364">
    <property type="entry name" value="DISEASERSIST"/>
</dbReference>
<dbReference type="InterPro" id="IPR036388">
    <property type="entry name" value="WH-like_DNA-bd_sf"/>
</dbReference>
<dbReference type="InterPro" id="IPR002182">
    <property type="entry name" value="NB-ARC"/>
</dbReference>
<dbReference type="RefSeq" id="XP_039119060.1">
    <property type="nucleotide sequence ID" value="XM_039263126.1"/>
</dbReference>
<dbReference type="InterPro" id="IPR058922">
    <property type="entry name" value="WHD_DRP"/>
</dbReference>
<organism evidence="4 5">
    <name type="scientific">Dioscorea cayennensis subsp. rotundata</name>
    <name type="common">White Guinea yam</name>
    <name type="synonym">Dioscorea rotundata</name>
    <dbReference type="NCBI Taxonomy" id="55577"/>
    <lineage>
        <taxon>Eukaryota</taxon>
        <taxon>Viridiplantae</taxon>
        <taxon>Streptophyta</taxon>
        <taxon>Embryophyta</taxon>
        <taxon>Tracheophyta</taxon>
        <taxon>Spermatophyta</taxon>
        <taxon>Magnoliopsida</taxon>
        <taxon>Liliopsida</taxon>
        <taxon>Dioscoreales</taxon>
        <taxon>Dioscoreaceae</taxon>
        <taxon>Dioscorea</taxon>
    </lineage>
</organism>
<dbReference type="Pfam" id="PF00931">
    <property type="entry name" value="NB-ARC"/>
    <property type="match status" value="1"/>
</dbReference>
<feature type="domain" description="NB-ARC" evidence="2">
    <location>
        <begin position="9"/>
        <end position="137"/>
    </location>
</feature>
<evidence type="ECO:0000313" key="5">
    <source>
        <dbReference type="RefSeq" id="XP_039119060.1"/>
    </source>
</evidence>
<feature type="domain" description="Disease resistance protein winged helix" evidence="3">
    <location>
        <begin position="212"/>
        <end position="241"/>
    </location>
</feature>
<keyword evidence="4" id="KW-1185">Reference proteome</keyword>
<sequence length="244" mass="28159">MLIRDSFDEKVAVVSTVGMGGLGKTTLAQLVYRDEEVQKHFQLHLWVCVSDDFDVPKLAGKIIRTASGKKCDDTDIEVLQQRLRKELEQKRYLLVLEDVWNEDFRKWDALRNMLLDGGERSRILVTTRAPKSAKLVKIGKKIVEKCQGLPLAIEVMGCIMHDMSEEGEWQAVLQNIETWKLQHTKNEIMPELWLSYVDLPTHLKKCFAFCAIYPKDHEIEEVELIQLWMAHGFIASQKGKRYGS</sequence>
<dbReference type="GO" id="GO:0098542">
    <property type="term" value="P:defense response to other organism"/>
    <property type="evidence" value="ECO:0007669"/>
    <property type="project" value="TreeGrafter"/>
</dbReference>
<dbReference type="Gene3D" id="1.10.10.10">
    <property type="entry name" value="Winged helix-like DNA-binding domain superfamily/Winged helix DNA-binding domain"/>
    <property type="match status" value="1"/>
</dbReference>
<dbReference type="PANTHER" id="PTHR23155">
    <property type="entry name" value="DISEASE RESISTANCE PROTEIN RP"/>
    <property type="match status" value="1"/>
</dbReference>
<name>A0AB40AVQ1_DIOCR</name>
<keyword evidence="1" id="KW-0611">Plant defense</keyword>
<evidence type="ECO:0000256" key="1">
    <source>
        <dbReference type="ARBA" id="ARBA00022821"/>
    </source>
</evidence>
<dbReference type="InterPro" id="IPR027417">
    <property type="entry name" value="P-loop_NTPase"/>
</dbReference>
<dbReference type="Gene3D" id="3.40.50.300">
    <property type="entry name" value="P-loop containing nucleotide triphosphate hydrolases"/>
    <property type="match status" value="1"/>
</dbReference>
<proteinExistence type="predicted"/>
<dbReference type="AlphaFoldDB" id="A0AB40AVQ1"/>
<dbReference type="Pfam" id="PF23559">
    <property type="entry name" value="WHD_DRP"/>
    <property type="match status" value="1"/>
</dbReference>
<dbReference type="SUPFAM" id="SSF52540">
    <property type="entry name" value="P-loop containing nucleoside triphosphate hydrolases"/>
    <property type="match status" value="1"/>
</dbReference>
<evidence type="ECO:0000313" key="4">
    <source>
        <dbReference type="Proteomes" id="UP001515500"/>
    </source>
</evidence>
<evidence type="ECO:0000259" key="3">
    <source>
        <dbReference type="Pfam" id="PF23559"/>
    </source>
</evidence>
<dbReference type="PANTHER" id="PTHR23155:SF1205">
    <property type="entry name" value="DISEASE RESISTANCE PROTEIN RPM1"/>
    <property type="match status" value="1"/>
</dbReference>
<dbReference type="Proteomes" id="UP001515500">
    <property type="component" value="Unplaced"/>
</dbReference>
<protein>
    <submittedName>
        <fullName evidence="5">Disease resistance protein RGA3</fullName>
    </submittedName>
</protein>
<dbReference type="InterPro" id="IPR044974">
    <property type="entry name" value="Disease_R_plants"/>
</dbReference>